<dbReference type="GO" id="GO:0042391">
    <property type="term" value="P:regulation of membrane potential"/>
    <property type="evidence" value="ECO:0007669"/>
    <property type="project" value="TreeGrafter"/>
</dbReference>
<dbReference type="InterPro" id="IPR039032">
    <property type="entry name" value="Rim-like"/>
</dbReference>
<dbReference type="SMART" id="SM00239">
    <property type="entry name" value="C2"/>
    <property type="match status" value="2"/>
</dbReference>
<accession>A0A8C4Q4Y2</accession>
<dbReference type="Pfam" id="PF00168">
    <property type="entry name" value="C2"/>
    <property type="match status" value="2"/>
</dbReference>
<dbReference type="GO" id="GO:0048788">
    <property type="term" value="C:cytoskeleton of presynaptic active zone"/>
    <property type="evidence" value="ECO:0007669"/>
    <property type="project" value="TreeGrafter"/>
</dbReference>
<feature type="compositionally biased region" description="Basic residues" evidence="9">
    <location>
        <begin position="312"/>
        <end position="325"/>
    </location>
</feature>
<dbReference type="InterPro" id="IPR000008">
    <property type="entry name" value="C2_dom"/>
</dbReference>
<organism evidence="12 13">
    <name type="scientific">Eptatretus burgeri</name>
    <name type="common">Inshore hagfish</name>
    <dbReference type="NCBI Taxonomy" id="7764"/>
    <lineage>
        <taxon>Eukaryota</taxon>
        <taxon>Metazoa</taxon>
        <taxon>Chordata</taxon>
        <taxon>Craniata</taxon>
        <taxon>Vertebrata</taxon>
        <taxon>Cyclostomata</taxon>
        <taxon>Myxini</taxon>
        <taxon>Myxiniformes</taxon>
        <taxon>Myxinidae</taxon>
        <taxon>Eptatretinae</taxon>
        <taxon>Eptatretus</taxon>
    </lineage>
</organism>
<dbReference type="PROSITE" id="PS50106">
    <property type="entry name" value="PDZ"/>
    <property type="match status" value="1"/>
</dbReference>
<dbReference type="Gene3D" id="3.30.40.10">
    <property type="entry name" value="Zinc/RING finger domain, C3HC4 (zinc finger)"/>
    <property type="match status" value="1"/>
</dbReference>
<comment type="subcellular location">
    <subcellularLocation>
        <location evidence="8">Synapse</location>
    </subcellularLocation>
</comment>
<evidence type="ECO:0000256" key="8">
    <source>
        <dbReference type="ARBA" id="ARBA00034103"/>
    </source>
</evidence>
<dbReference type="InterPro" id="IPR011011">
    <property type="entry name" value="Znf_FYVE_PHD"/>
</dbReference>
<dbReference type="SUPFAM" id="SSF49562">
    <property type="entry name" value="C2 domain (Calcium/lipid-binding domain, CaLB)"/>
    <property type="match status" value="2"/>
</dbReference>
<proteinExistence type="predicted"/>
<feature type="domain" description="C2" evidence="10">
    <location>
        <begin position="929"/>
        <end position="1047"/>
    </location>
</feature>
<dbReference type="InterPro" id="IPR035892">
    <property type="entry name" value="C2_domain_sf"/>
</dbReference>
<dbReference type="Gene3D" id="2.60.40.150">
    <property type="entry name" value="C2 domain"/>
    <property type="match status" value="2"/>
</dbReference>
<dbReference type="FunFam" id="2.60.40.150:FF:000001">
    <property type="entry name" value="Regulating synaptic membrane exocytosis 3, isoform CRA_a"/>
    <property type="match status" value="1"/>
</dbReference>
<evidence type="ECO:0000313" key="13">
    <source>
        <dbReference type="Proteomes" id="UP000694388"/>
    </source>
</evidence>
<dbReference type="GO" id="GO:2000300">
    <property type="term" value="P:regulation of synaptic vesicle exocytosis"/>
    <property type="evidence" value="ECO:0007669"/>
    <property type="project" value="TreeGrafter"/>
</dbReference>
<dbReference type="CDD" id="cd06714">
    <property type="entry name" value="PDZ_RIM-like"/>
    <property type="match status" value="1"/>
</dbReference>
<reference evidence="12" key="1">
    <citation type="submission" date="2025-08" db="UniProtKB">
        <authorList>
            <consortium name="Ensembl"/>
        </authorList>
    </citation>
    <scope>IDENTIFICATION</scope>
</reference>
<keyword evidence="6" id="KW-0862">Zinc</keyword>
<evidence type="ECO:0000256" key="5">
    <source>
        <dbReference type="ARBA" id="ARBA00022782"/>
    </source>
</evidence>
<dbReference type="Pfam" id="PF22601">
    <property type="entry name" value="RIM2a_ZnF"/>
    <property type="match status" value="1"/>
</dbReference>
<keyword evidence="5" id="KW-0221">Differentiation</keyword>
<dbReference type="SMART" id="SM00228">
    <property type="entry name" value="PDZ"/>
    <property type="match status" value="1"/>
</dbReference>
<feature type="region of interest" description="Disordered" evidence="9">
    <location>
        <begin position="643"/>
        <end position="672"/>
    </location>
</feature>
<dbReference type="GeneTree" id="ENSGT00940000155134"/>
<dbReference type="Ensembl" id="ENSEBUT00000010623.1">
    <property type="protein sequence ID" value="ENSEBUP00000010084.1"/>
    <property type="gene ID" value="ENSEBUG00000006455.1"/>
</dbReference>
<keyword evidence="13" id="KW-1185">Reference proteome</keyword>
<dbReference type="InterPro" id="IPR001478">
    <property type="entry name" value="PDZ"/>
</dbReference>
<keyword evidence="2" id="KW-0479">Metal-binding</keyword>
<dbReference type="SUPFAM" id="SSF50156">
    <property type="entry name" value="PDZ domain-like"/>
    <property type="match status" value="1"/>
</dbReference>
<dbReference type="PROSITE" id="PS50004">
    <property type="entry name" value="C2"/>
    <property type="match status" value="2"/>
</dbReference>
<keyword evidence="7" id="KW-0770">Synapse</keyword>
<keyword evidence="1" id="KW-0597">Phosphoprotein</keyword>
<dbReference type="GO" id="GO:0030154">
    <property type="term" value="P:cell differentiation"/>
    <property type="evidence" value="ECO:0007669"/>
    <property type="project" value="UniProtKB-KW"/>
</dbReference>
<feature type="region of interest" description="Disordered" evidence="9">
    <location>
        <begin position="767"/>
        <end position="888"/>
    </location>
</feature>
<dbReference type="GO" id="GO:0048167">
    <property type="term" value="P:regulation of synaptic plasticity"/>
    <property type="evidence" value="ECO:0007669"/>
    <property type="project" value="TreeGrafter"/>
</dbReference>
<feature type="compositionally biased region" description="Low complexity" evidence="9">
    <location>
        <begin position="736"/>
        <end position="751"/>
    </location>
</feature>
<evidence type="ECO:0000256" key="9">
    <source>
        <dbReference type="SAM" id="MobiDB-lite"/>
    </source>
</evidence>
<evidence type="ECO:0000313" key="12">
    <source>
        <dbReference type="Ensembl" id="ENSEBUP00000010084.1"/>
    </source>
</evidence>
<dbReference type="InterPro" id="IPR036034">
    <property type="entry name" value="PDZ_sf"/>
</dbReference>
<sequence>MFFFACFLFANRKLHQHFESYKDQIKKIGEDGKRLSFEQRDDAPTCSICLKTKFANGCGNVCSYCRIRFCARCGWRVPLRSHTVSRATRLTTFPSHFLLISTNNNHTGRFFALACPHVCDPEVRILFAVTIIRNLFLIPSYSIRRQSILPFRNDEWETQHHLPTVAAVEDVSHEAKKNPEELHTTRHPMVDAVVKQQKTSTAETEPSRIQRMCMPQQDGMALPRPGPGSYARQPPTVETKMRRLPEVQLRGHEASSMSAGLINAEAGQASNTICGVQNSPVPLRRSKREKYEKILRNDSLRLDASEMMRTPPKSHRLKKGGRRRPLTLSSSDDELVSTPEPTSCEDLKLHTRPMRNMKDLPTLMGFSILPFQQPVTWQPSKEGDQLIGRVVLNKRTCDSTMAQDSGALLGLKVVGGKMTDSGKLCAFITKVKKGSLADVMGQLHPGDEVLEWNGKSLQGASYQDVYKIILDSKPEPQVEMVVARPTSSFESQRLHGPSISISSPTSPSLRDVPQTLPGKLSIKLLHDRASSRLAVTVLSATGVPPRDDGQARNLYIKIYFLPDRTDKSKRRTRTARRTLQPHWDQAFVYGGVQRRDFREHMLEVTLWDQLQVPEEASEFLGEVLIELATALLDDEPHWYKLQTHDTSSIPLPRPSPFLPRRRPPSEGSRKLQRMQCHHSFLLSYLTVSGARIILKEYIQQFALGAYSTNISIDWPRVTHQRSVDGVPTRSSDSEASDVSGLSPTSSGSWISSTSYLSVQSERWVSKRKSMLSSKQQHHHHGGARARGLAKSSSVGGELCTRKQDGSLSDTGVSMASGGRRPGSTIGAKMVAMVGLRSRSTSQLPQTESGGKKLRSTVKRSTETGMAAELGSLRRQRSRDSADEGVGSCLPEGNMTFPGLMFGGGFQITDFLEGLGPAQLVGRQMLATSSMGEIQISIIDRKGQLEVEVIRAKGLLAKQSSKSLPAPYVKVYLLENGMVIAKKKTKIARKTLDPLYQQQLVFEEGPQGKILQVIVWGDYGRMDHKSFMGAARVLLEELDLSNMVIGWYKLFPVSSLADTTLTPLTRGTSQTSLESTSSISRM</sequence>
<dbReference type="FunFam" id="2.30.42.10:FF:000003">
    <property type="entry name" value="Regulating synaptic membrane exocytosis protein 1, putative"/>
    <property type="match status" value="1"/>
</dbReference>
<keyword evidence="3" id="KW-0677">Repeat</keyword>
<dbReference type="InterPro" id="IPR054386">
    <property type="entry name" value="RIM_Znf"/>
</dbReference>
<feature type="region of interest" description="Disordered" evidence="9">
    <location>
        <begin position="302"/>
        <end position="343"/>
    </location>
</feature>
<dbReference type="Pfam" id="PF00595">
    <property type="entry name" value="PDZ"/>
    <property type="match status" value="1"/>
</dbReference>
<feature type="domain" description="PDZ" evidence="11">
    <location>
        <begin position="398"/>
        <end position="484"/>
    </location>
</feature>
<dbReference type="CDD" id="cd04028">
    <property type="entry name" value="C2B_RIM1alpha"/>
    <property type="match status" value="1"/>
</dbReference>
<dbReference type="FunFam" id="2.60.40.150:FF:000003">
    <property type="entry name" value="Regulating synaptic membrane exocytosis protein 2"/>
    <property type="match status" value="1"/>
</dbReference>
<dbReference type="AlphaFoldDB" id="A0A8C4Q4Y2"/>
<feature type="compositionally biased region" description="Polar residues" evidence="9">
    <location>
        <begin position="837"/>
        <end position="848"/>
    </location>
</feature>
<dbReference type="PANTHER" id="PTHR12157">
    <property type="entry name" value="REGULATING SYNAPTIC MEMBRANE EXOCYTOSIS PROTEIN"/>
    <property type="match status" value="1"/>
</dbReference>
<evidence type="ECO:0000256" key="2">
    <source>
        <dbReference type="ARBA" id="ARBA00022723"/>
    </source>
</evidence>
<evidence type="ECO:0000256" key="3">
    <source>
        <dbReference type="ARBA" id="ARBA00022737"/>
    </source>
</evidence>
<dbReference type="Proteomes" id="UP000694388">
    <property type="component" value="Unplaced"/>
</dbReference>
<keyword evidence="4" id="KW-0863">Zinc-finger</keyword>
<feature type="region of interest" description="Disordered" evidence="9">
    <location>
        <begin position="489"/>
        <end position="512"/>
    </location>
</feature>
<feature type="region of interest" description="Disordered" evidence="9">
    <location>
        <begin position="722"/>
        <end position="751"/>
    </location>
</feature>
<evidence type="ECO:0000256" key="1">
    <source>
        <dbReference type="ARBA" id="ARBA00022553"/>
    </source>
</evidence>
<dbReference type="OMA" id="FPLHHEC"/>
<dbReference type="PANTHER" id="PTHR12157:SF21">
    <property type="entry name" value="RAB3 INTERACTING MOLECULE, ISOFORM F"/>
    <property type="match status" value="1"/>
</dbReference>
<reference evidence="12" key="2">
    <citation type="submission" date="2025-09" db="UniProtKB">
        <authorList>
            <consortium name="Ensembl"/>
        </authorList>
    </citation>
    <scope>IDENTIFICATION</scope>
</reference>
<dbReference type="GO" id="GO:0008270">
    <property type="term" value="F:zinc ion binding"/>
    <property type="evidence" value="ECO:0007669"/>
    <property type="project" value="UniProtKB-KW"/>
</dbReference>
<name>A0A8C4Q4Y2_EPTBU</name>
<feature type="compositionally biased region" description="Basic residues" evidence="9">
    <location>
        <begin position="767"/>
        <end position="783"/>
    </location>
</feature>
<feature type="compositionally biased region" description="Low complexity" evidence="9">
    <location>
        <begin position="497"/>
        <end position="508"/>
    </location>
</feature>
<evidence type="ECO:0000256" key="7">
    <source>
        <dbReference type="ARBA" id="ARBA00023018"/>
    </source>
</evidence>
<dbReference type="GO" id="GO:0031267">
    <property type="term" value="F:small GTPase binding"/>
    <property type="evidence" value="ECO:0007669"/>
    <property type="project" value="InterPro"/>
</dbReference>
<dbReference type="SUPFAM" id="SSF57903">
    <property type="entry name" value="FYVE/PHD zinc finger"/>
    <property type="match status" value="1"/>
</dbReference>
<evidence type="ECO:0000256" key="4">
    <source>
        <dbReference type="ARBA" id="ARBA00022771"/>
    </source>
</evidence>
<dbReference type="Gene3D" id="2.30.42.10">
    <property type="match status" value="1"/>
</dbReference>
<dbReference type="GO" id="GO:0048791">
    <property type="term" value="P:calcium ion-regulated exocytosis of neurotransmitter"/>
    <property type="evidence" value="ECO:0007669"/>
    <property type="project" value="TreeGrafter"/>
</dbReference>
<dbReference type="GO" id="GO:0044325">
    <property type="term" value="F:transmembrane transporter binding"/>
    <property type="evidence" value="ECO:0007669"/>
    <property type="project" value="TreeGrafter"/>
</dbReference>
<evidence type="ECO:0000259" key="10">
    <source>
        <dbReference type="PROSITE" id="PS50004"/>
    </source>
</evidence>
<dbReference type="GO" id="GO:0042734">
    <property type="term" value="C:presynaptic membrane"/>
    <property type="evidence" value="ECO:0007669"/>
    <property type="project" value="TreeGrafter"/>
</dbReference>
<evidence type="ECO:0000259" key="11">
    <source>
        <dbReference type="PROSITE" id="PS50106"/>
    </source>
</evidence>
<dbReference type="InterPro" id="IPR013083">
    <property type="entry name" value="Znf_RING/FYVE/PHD"/>
</dbReference>
<dbReference type="GO" id="GO:0050806">
    <property type="term" value="P:positive regulation of synaptic transmission"/>
    <property type="evidence" value="ECO:0007669"/>
    <property type="project" value="TreeGrafter"/>
</dbReference>
<protein>
    <submittedName>
        <fullName evidence="12">Uncharacterized protein</fullName>
    </submittedName>
</protein>
<feature type="domain" description="C2" evidence="10">
    <location>
        <begin position="516"/>
        <end position="639"/>
    </location>
</feature>
<evidence type="ECO:0000256" key="6">
    <source>
        <dbReference type="ARBA" id="ARBA00022833"/>
    </source>
</evidence>